<keyword evidence="1" id="KW-0511">Multifunctional enzyme</keyword>
<dbReference type="FunFam" id="3.30.70.270:FF:000020">
    <property type="entry name" value="Transposon Tf2-6 polyprotein-like Protein"/>
    <property type="match status" value="1"/>
</dbReference>
<evidence type="ECO:0000259" key="2">
    <source>
        <dbReference type="Pfam" id="PF17919"/>
    </source>
</evidence>
<reference evidence="3 4" key="1">
    <citation type="journal article" date="2022" name="Nat. Plants">
        <title>Genomes of leafy and leafless Platanthera orchids illuminate the evolution of mycoheterotrophy.</title>
        <authorList>
            <person name="Li M.H."/>
            <person name="Liu K.W."/>
            <person name="Li Z."/>
            <person name="Lu H.C."/>
            <person name="Ye Q.L."/>
            <person name="Zhang D."/>
            <person name="Wang J.Y."/>
            <person name="Li Y.F."/>
            <person name="Zhong Z.M."/>
            <person name="Liu X."/>
            <person name="Yu X."/>
            <person name="Liu D.K."/>
            <person name="Tu X.D."/>
            <person name="Liu B."/>
            <person name="Hao Y."/>
            <person name="Liao X.Y."/>
            <person name="Jiang Y.T."/>
            <person name="Sun W.H."/>
            <person name="Chen J."/>
            <person name="Chen Y.Q."/>
            <person name="Ai Y."/>
            <person name="Zhai J.W."/>
            <person name="Wu S.S."/>
            <person name="Zhou Z."/>
            <person name="Hsiao Y.Y."/>
            <person name="Wu W.L."/>
            <person name="Chen Y.Y."/>
            <person name="Lin Y.F."/>
            <person name="Hsu J.L."/>
            <person name="Li C.Y."/>
            <person name="Wang Z.W."/>
            <person name="Zhao X."/>
            <person name="Zhong W.Y."/>
            <person name="Ma X.K."/>
            <person name="Ma L."/>
            <person name="Huang J."/>
            <person name="Chen G.Z."/>
            <person name="Huang M.Z."/>
            <person name="Huang L."/>
            <person name="Peng D.H."/>
            <person name="Luo Y.B."/>
            <person name="Zou S.Q."/>
            <person name="Chen S.P."/>
            <person name="Lan S."/>
            <person name="Tsai W.C."/>
            <person name="Van de Peer Y."/>
            <person name="Liu Z.J."/>
        </authorList>
    </citation>
    <scope>NUCLEOTIDE SEQUENCE [LARGE SCALE GENOMIC DNA]</scope>
    <source>
        <strain evidence="3">Lor287</strain>
    </source>
</reference>
<dbReference type="CDD" id="cd09274">
    <property type="entry name" value="RNase_HI_RT_Ty3"/>
    <property type="match status" value="1"/>
</dbReference>
<dbReference type="SUPFAM" id="SSF56672">
    <property type="entry name" value="DNA/RNA polymerases"/>
    <property type="match status" value="1"/>
</dbReference>
<dbReference type="PANTHER" id="PTHR37984">
    <property type="entry name" value="PROTEIN CBG26694"/>
    <property type="match status" value="1"/>
</dbReference>
<dbReference type="Proteomes" id="UP001418222">
    <property type="component" value="Unassembled WGS sequence"/>
</dbReference>
<dbReference type="GO" id="GO:0003824">
    <property type="term" value="F:catalytic activity"/>
    <property type="evidence" value="ECO:0007669"/>
    <property type="project" value="UniProtKB-KW"/>
</dbReference>
<feature type="domain" description="Reverse transcriptase/retrotransposon-derived protein RNase H-like" evidence="2">
    <location>
        <begin position="48"/>
        <end position="142"/>
    </location>
</feature>
<evidence type="ECO:0000313" key="4">
    <source>
        <dbReference type="Proteomes" id="UP001418222"/>
    </source>
</evidence>
<dbReference type="EMBL" id="JBBWWQ010000007">
    <property type="protein sequence ID" value="KAK8942856.1"/>
    <property type="molecule type" value="Genomic_DNA"/>
</dbReference>
<keyword evidence="4" id="KW-1185">Reference proteome</keyword>
<organism evidence="3 4">
    <name type="scientific">Platanthera zijinensis</name>
    <dbReference type="NCBI Taxonomy" id="2320716"/>
    <lineage>
        <taxon>Eukaryota</taxon>
        <taxon>Viridiplantae</taxon>
        <taxon>Streptophyta</taxon>
        <taxon>Embryophyta</taxon>
        <taxon>Tracheophyta</taxon>
        <taxon>Spermatophyta</taxon>
        <taxon>Magnoliopsida</taxon>
        <taxon>Liliopsida</taxon>
        <taxon>Asparagales</taxon>
        <taxon>Orchidaceae</taxon>
        <taxon>Orchidoideae</taxon>
        <taxon>Orchideae</taxon>
        <taxon>Orchidinae</taxon>
        <taxon>Platanthera</taxon>
    </lineage>
</organism>
<dbReference type="InterPro" id="IPR043502">
    <property type="entry name" value="DNA/RNA_pol_sf"/>
</dbReference>
<comment type="caution">
    <text evidence="3">The sequence shown here is derived from an EMBL/GenBank/DDBJ whole genome shotgun (WGS) entry which is preliminary data.</text>
</comment>
<dbReference type="InterPro" id="IPR050951">
    <property type="entry name" value="Retrovirus_Pol_polyprotein"/>
</dbReference>
<protein>
    <recommendedName>
        <fullName evidence="2">Reverse transcriptase/retrotransposon-derived protein RNase H-like domain-containing protein</fullName>
    </recommendedName>
</protein>
<dbReference type="InterPro" id="IPR041577">
    <property type="entry name" value="RT_RNaseH_2"/>
</dbReference>
<dbReference type="PANTHER" id="PTHR37984:SF5">
    <property type="entry name" value="PROTEIN NYNRIN-LIKE"/>
    <property type="match status" value="1"/>
</dbReference>
<evidence type="ECO:0000313" key="3">
    <source>
        <dbReference type="EMBL" id="KAK8942856.1"/>
    </source>
</evidence>
<evidence type="ECO:0000256" key="1">
    <source>
        <dbReference type="ARBA" id="ARBA00023268"/>
    </source>
</evidence>
<dbReference type="InterPro" id="IPR043128">
    <property type="entry name" value="Rev_trsase/Diguanyl_cyclase"/>
</dbReference>
<dbReference type="Pfam" id="PF17919">
    <property type="entry name" value="RT_RNaseH_2"/>
    <property type="match status" value="1"/>
</dbReference>
<sequence length="288" mass="32834">MLEWPVPKSFKNLRGFLGFTGYYRRFIKGYGGMARPLTDLLKDKSFRWTEEAATAFQHLKLAVSQPPVLRLPDFHAPFTVETDAADAGIGAVLSQEGRPIAFFSKALGLRNSQLSAYEKELLAIVLAVQHWRHYLVGCPFVIRTDHQSLRFLLEQKIATPAQQKYISKLMGYDFQIQYRRGKDNVCADALSRQYEGPGPELYALISVQSDLLQAIKASWATDPHIQKVIAAKEADPSSKADYQWQHQVLKRKGGWSWDETLRPKLSCYNFTTMARWEDTRVLLPPINV</sequence>
<dbReference type="AlphaFoldDB" id="A0AAP0G7W8"/>
<proteinExistence type="predicted"/>
<accession>A0AAP0G7W8</accession>
<gene>
    <name evidence="3" type="ORF">KSP39_PZI008724</name>
</gene>
<dbReference type="Gene3D" id="3.30.70.270">
    <property type="match status" value="1"/>
</dbReference>
<name>A0AAP0G7W8_9ASPA</name>